<proteinExistence type="predicted"/>
<keyword evidence="1" id="KW-0732">Signal</keyword>
<dbReference type="RefSeq" id="WP_224527670.1">
    <property type="nucleotide sequence ID" value="NZ_JAIUJR010000003.1"/>
</dbReference>
<evidence type="ECO:0000259" key="2">
    <source>
        <dbReference type="Pfam" id="PF01408"/>
    </source>
</evidence>
<feature type="domain" description="GFO/IDH/MocA-like oxidoreductase" evidence="3">
    <location>
        <begin position="165"/>
        <end position="283"/>
    </location>
</feature>
<dbReference type="InterPro" id="IPR000683">
    <property type="entry name" value="Gfo/Idh/MocA-like_OxRdtase_N"/>
</dbReference>
<dbReference type="Gene3D" id="3.40.50.720">
    <property type="entry name" value="NAD(P)-binding Rossmann-like Domain"/>
    <property type="match status" value="1"/>
</dbReference>
<feature type="signal peptide" evidence="1">
    <location>
        <begin position="1"/>
        <end position="20"/>
    </location>
</feature>
<dbReference type="PANTHER" id="PTHR43377:SF1">
    <property type="entry name" value="BILIVERDIN REDUCTASE A"/>
    <property type="match status" value="1"/>
</dbReference>
<dbReference type="Pfam" id="PF01408">
    <property type="entry name" value="GFO_IDH_MocA"/>
    <property type="match status" value="1"/>
</dbReference>
<feature type="chain" id="PRO_5046583796" evidence="1">
    <location>
        <begin position="21"/>
        <end position="368"/>
    </location>
</feature>
<dbReference type="InterPro" id="IPR051450">
    <property type="entry name" value="Gfo/Idh/MocA_Oxidoreductases"/>
</dbReference>
<dbReference type="SUPFAM" id="SSF51735">
    <property type="entry name" value="NAD(P)-binding Rossmann-fold domains"/>
    <property type="match status" value="1"/>
</dbReference>
<evidence type="ECO:0000313" key="5">
    <source>
        <dbReference type="Proteomes" id="UP001198901"/>
    </source>
</evidence>
<dbReference type="SUPFAM" id="SSF55347">
    <property type="entry name" value="Glyceraldehyde-3-phosphate dehydrogenase-like, C-terminal domain"/>
    <property type="match status" value="1"/>
</dbReference>
<dbReference type="Pfam" id="PF22725">
    <property type="entry name" value="GFO_IDH_MocA_C3"/>
    <property type="match status" value="1"/>
</dbReference>
<dbReference type="PROSITE" id="PS51257">
    <property type="entry name" value="PROKAR_LIPOPROTEIN"/>
    <property type="match status" value="1"/>
</dbReference>
<feature type="domain" description="Gfo/Idh/MocA-like oxidoreductase N-terminal" evidence="2">
    <location>
        <begin position="26"/>
        <end position="143"/>
    </location>
</feature>
<dbReference type="InterPro" id="IPR036291">
    <property type="entry name" value="NAD(P)-bd_dom_sf"/>
</dbReference>
<dbReference type="Proteomes" id="UP001198901">
    <property type="component" value="Unassembled WGS sequence"/>
</dbReference>
<accession>A0ABS7XQP0</accession>
<name>A0ABS7XQP0_9FLAO</name>
<comment type="caution">
    <text evidence="4">The sequence shown here is derived from an EMBL/GenBank/DDBJ whole genome shotgun (WGS) entry which is preliminary data.</text>
</comment>
<organism evidence="4 5">
    <name type="scientific">Winogradskyella alexanderae</name>
    <dbReference type="NCBI Taxonomy" id="2877123"/>
    <lineage>
        <taxon>Bacteria</taxon>
        <taxon>Pseudomonadati</taxon>
        <taxon>Bacteroidota</taxon>
        <taxon>Flavobacteriia</taxon>
        <taxon>Flavobacteriales</taxon>
        <taxon>Flavobacteriaceae</taxon>
        <taxon>Winogradskyella</taxon>
    </lineage>
</organism>
<evidence type="ECO:0000259" key="3">
    <source>
        <dbReference type="Pfam" id="PF22725"/>
    </source>
</evidence>
<evidence type="ECO:0000313" key="4">
    <source>
        <dbReference type="EMBL" id="MCA0132312.1"/>
    </source>
</evidence>
<dbReference type="EMBL" id="JAIUJR010000003">
    <property type="protein sequence ID" value="MCA0132312.1"/>
    <property type="molecule type" value="Genomic_DNA"/>
</dbReference>
<dbReference type="PANTHER" id="PTHR43377">
    <property type="entry name" value="BILIVERDIN REDUCTASE A"/>
    <property type="match status" value="1"/>
</dbReference>
<evidence type="ECO:0000256" key="1">
    <source>
        <dbReference type="SAM" id="SignalP"/>
    </source>
</evidence>
<gene>
    <name evidence="4" type="ORF">LBU54_06920</name>
</gene>
<protein>
    <submittedName>
        <fullName evidence="4">Gfo/Idh/MocA family oxidoreductase</fullName>
    </submittedName>
</protein>
<dbReference type="Gene3D" id="3.30.360.10">
    <property type="entry name" value="Dihydrodipicolinate Reductase, domain 2"/>
    <property type="match status" value="1"/>
</dbReference>
<keyword evidence="5" id="KW-1185">Reference proteome</keyword>
<dbReference type="InterPro" id="IPR055170">
    <property type="entry name" value="GFO_IDH_MocA-like_dom"/>
</dbReference>
<reference evidence="5" key="1">
    <citation type="submission" date="2023-07" db="EMBL/GenBank/DDBJ databases">
        <authorList>
            <person name="Yue Y."/>
        </authorList>
    </citation>
    <scope>NUCLEOTIDE SEQUENCE [LARGE SCALE GENOMIC DNA]</scope>
    <source>
        <strain evidence="5">D23</strain>
    </source>
</reference>
<sequence length="368" mass="41894">MKKIVFTLSLLVIVSCSVFAQTDPVKIGVIGLTHTHVHWVFNSNQFEDFEIVGIVEPNKELAQRYADQYQFSMDMVYESLDELIKIKSPEAVTAFGTIYDHLNIVETCAPKGIHVMVEKPLAVSLEHAMKMKTIANKHQIHLLTNYETTWYPTNHKIYNLIKQDTLIGNLRKVIVRDGHKGPKKIGVDKEFLEWLTDPILNGGGAIMDFGCYGANLLTWITNGQRPNSVTAITMQQQPQNNPKVDDEAIILLTYDKMVAVIQASWNWPIGRKDMEVYGLKGVLYADNRNDMRIRIGLGYDDYKEERMTLEELKSPNNDPFVYFASVIKGKTKVAKYDLSSLDNNILVMEILDAAIRSAKRNQTIFLKH</sequence>